<evidence type="ECO:0000313" key="2">
    <source>
        <dbReference type="Proteomes" id="UP001221898"/>
    </source>
</evidence>
<keyword evidence="2" id="KW-1185">Reference proteome</keyword>
<protein>
    <submittedName>
        <fullName evidence="1">Uncharacterized protein</fullName>
    </submittedName>
</protein>
<organism evidence="1 2">
    <name type="scientific">Aldrovandia affinis</name>
    <dbReference type="NCBI Taxonomy" id="143900"/>
    <lineage>
        <taxon>Eukaryota</taxon>
        <taxon>Metazoa</taxon>
        <taxon>Chordata</taxon>
        <taxon>Craniata</taxon>
        <taxon>Vertebrata</taxon>
        <taxon>Euteleostomi</taxon>
        <taxon>Actinopterygii</taxon>
        <taxon>Neopterygii</taxon>
        <taxon>Teleostei</taxon>
        <taxon>Notacanthiformes</taxon>
        <taxon>Halosauridae</taxon>
        <taxon>Aldrovandia</taxon>
    </lineage>
</organism>
<evidence type="ECO:0000313" key="1">
    <source>
        <dbReference type="EMBL" id="KAJ8398337.1"/>
    </source>
</evidence>
<gene>
    <name evidence="1" type="ORF">AAFF_G00429070</name>
</gene>
<proteinExistence type="predicted"/>
<dbReference type="Proteomes" id="UP001221898">
    <property type="component" value="Unassembled WGS sequence"/>
</dbReference>
<comment type="caution">
    <text evidence="1">The sequence shown here is derived from an EMBL/GenBank/DDBJ whole genome shotgun (WGS) entry which is preliminary data.</text>
</comment>
<name>A0AAD7WIM8_9TELE</name>
<dbReference type="AlphaFoldDB" id="A0AAD7WIM8"/>
<reference evidence="1" key="1">
    <citation type="journal article" date="2023" name="Science">
        <title>Genome structures resolve the early diversification of teleost fishes.</title>
        <authorList>
            <person name="Parey E."/>
            <person name="Louis A."/>
            <person name="Montfort J."/>
            <person name="Bouchez O."/>
            <person name="Roques C."/>
            <person name="Iampietro C."/>
            <person name="Lluch J."/>
            <person name="Castinel A."/>
            <person name="Donnadieu C."/>
            <person name="Desvignes T."/>
            <person name="Floi Bucao C."/>
            <person name="Jouanno E."/>
            <person name="Wen M."/>
            <person name="Mejri S."/>
            <person name="Dirks R."/>
            <person name="Jansen H."/>
            <person name="Henkel C."/>
            <person name="Chen W.J."/>
            <person name="Zahm M."/>
            <person name="Cabau C."/>
            <person name="Klopp C."/>
            <person name="Thompson A.W."/>
            <person name="Robinson-Rechavi M."/>
            <person name="Braasch I."/>
            <person name="Lecointre G."/>
            <person name="Bobe J."/>
            <person name="Postlethwait J.H."/>
            <person name="Berthelot C."/>
            <person name="Roest Crollius H."/>
            <person name="Guiguen Y."/>
        </authorList>
    </citation>
    <scope>NUCLEOTIDE SEQUENCE</scope>
    <source>
        <strain evidence="1">NC1722</strain>
    </source>
</reference>
<dbReference type="EMBL" id="JAINUG010000091">
    <property type="protein sequence ID" value="KAJ8398337.1"/>
    <property type="molecule type" value="Genomic_DNA"/>
</dbReference>
<sequence length="108" mass="11830">MPLSCAQTTGRPQVCSGSSVWRALFSDDSCVPTMALLENIHTHSSAGPHVTPARHTAERAGHGSGREFAVAGLFEFPSRREFHSERFSLRYASALCDIWQGLSEKINI</sequence>
<accession>A0AAD7WIM8</accession>